<dbReference type="OrthoDB" id="4392at2157"/>
<evidence type="ECO:0000256" key="5">
    <source>
        <dbReference type="ARBA" id="ARBA00023008"/>
    </source>
</evidence>
<keyword evidence="3" id="KW-0479">Metal-binding</keyword>
<evidence type="ECO:0000313" key="10">
    <source>
        <dbReference type="EMBL" id="SEN27449.1"/>
    </source>
</evidence>
<organism evidence="10 11">
    <name type="scientific">Halorientalis persicus</name>
    <dbReference type="NCBI Taxonomy" id="1367881"/>
    <lineage>
        <taxon>Archaea</taxon>
        <taxon>Methanobacteriati</taxon>
        <taxon>Methanobacteriota</taxon>
        <taxon>Stenosarchaea group</taxon>
        <taxon>Halobacteria</taxon>
        <taxon>Halobacteriales</taxon>
        <taxon>Haloarculaceae</taxon>
        <taxon>Halorientalis</taxon>
    </lineage>
</organism>
<dbReference type="Gene3D" id="2.60.40.420">
    <property type="entry name" value="Cupredoxins - blue copper proteins"/>
    <property type="match status" value="1"/>
</dbReference>
<accession>A0A1H8F6U9</accession>
<protein>
    <submittedName>
        <fullName evidence="10">Plastocyanin</fullName>
    </submittedName>
</protein>
<feature type="region of interest" description="Disordered" evidence="7">
    <location>
        <begin position="25"/>
        <end position="59"/>
    </location>
</feature>
<reference evidence="11" key="1">
    <citation type="submission" date="2016-10" db="EMBL/GenBank/DDBJ databases">
        <authorList>
            <person name="Varghese N."/>
            <person name="Submissions S."/>
        </authorList>
    </citation>
    <scope>NUCLEOTIDE SEQUENCE [LARGE SCALE GENOMIC DNA]</scope>
    <source>
        <strain evidence="11">IBRC-M 10043</strain>
    </source>
</reference>
<dbReference type="Pfam" id="PF16502">
    <property type="entry name" value="DUF5059"/>
    <property type="match status" value="1"/>
</dbReference>
<evidence type="ECO:0000313" key="11">
    <source>
        <dbReference type="Proteomes" id="UP000198775"/>
    </source>
</evidence>
<dbReference type="AlphaFoldDB" id="A0A1H8F6U9"/>
<comment type="subcellular location">
    <subcellularLocation>
        <location evidence="1">Membrane</location>
    </subcellularLocation>
</comment>
<evidence type="ECO:0000256" key="3">
    <source>
        <dbReference type="ARBA" id="ARBA00022723"/>
    </source>
</evidence>
<keyword evidence="5" id="KW-0186">Copper</keyword>
<dbReference type="Proteomes" id="UP000198775">
    <property type="component" value="Unassembled WGS sequence"/>
</dbReference>
<dbReference type="PROSITE" id="PS51318">
    <property type="entry name" value="TAT"/>
    <property type="match status" value="1"/>
</dbReference>
<evidence type="ECO:0000256" key="2">
    <source>
        <dbReference type="ARBA" id="ARBA00022448"/>
    </source>
</evidence>
<dbReference type="InterPro" id="IPR000923">
    <property type="entry name" value="BlueCu_1"/>
</dbReference>
<dbReference type="PANTHER" id="PTHR34192">
    <property type="entry name" value="PLASTOCYANIN MAJOR ISOFORM, CHLOROPLASTIC-RELATED"/>
    <property type="match status" value="1"/>
</dbReference>
<keyword evidence="2" id="KW-0813">Transport</keyword>
<dbReference type="EMBL" id="FOCX01000002">
    <property type="protein sequence ID" value="SEN27449.1"/>
    <property type="molecule type" value="Genomic_DNA"/>
</dbReference>
<dbReference type="RefSeq" id="WP_092657518.1">
    <property type="nucleotide sequence ID" value="NZ_FOCX01000002.1"/>
</dbReference>
<gene>
    <name evidence="10" type="ORF">SAMN05216388_1002208</name>
</gene>
<feature type="domain" description="Blue (type 1) copper" evidence="8">
    <location>
        <begin position="721"/>
        <end position="827"/>
    </location>
</feature>
<evidence type="ECO:0000259" key="9">
    <source>
        <dbReference type="Pfam" id="PF16502"/>
    </source>
</evidence>
<feature type="domain" description="DUF5059" evidence="9">
    <location>
        <begin position="65"/>
        <end position="689"/>
    </location>
</feature>
<dbReference type="InterPro" id="IPR006311">
    <property type="entry name" value="TAT_signal"/>
</dbReference>
<dbReference type="GO" id="GO:0005507">
    <property type="term" value="F:copper ion binding"/>
    <property type="evidence" value="ECO:0007669"/>
    <property type="project" value="InterPro"/>
</dbReference>
<dbReference type="CDD" id="cd04220">
    <property type="entry name" value="Halocyanin"/>
    <property type="match status" value="1"/>
</dbReference>
<keyword evidence="6" id="KW-0472">Membrane</keyword>
<name>A0A1H8F6U9_9EURY</name>
<dbReference type="InterPro" id="IPR032445">
    <property type="entry name" value="DUF5059"/>
</dbReference>
<dbReference type="GO" id="GO:0016020">
    <property type="term" value="C:membrane"/>
    <property type="evidence" value="ECO:0007669"/>
    <property type="project" value="UniProtKB-SubCell"/>
</dbReference>
<feature type="compositionally biased region" description="Low complexity" evidence="7">
    <location>
        <begin position="25"/>
        <end position="47"/>
    </location>
</feature>
<dbReference type="Pfam" id="PF00127">
    <property type="entry name" value="Copper-bind"/>
    <property type="match status" value="1"/>
</dbReference>
<evidence type="ECO:0000256" key="6">
    <source>
        <dbReference type="ARBA" id="ARBA00023136"/>
    </source>
</evidence>
<evidence type="ECO:0000256" key="1">
    <source>
        <dbReference type="ARBA" id="ARBA00004370"/>
    </source>
</evidence>
<evidence type="ECO:0000256" key="4">
    <source>
        <dbReference type="ARBA" id="ARBA00022982"/>
    </source>
</evidence>
<evidence type="ECO:0000259" key="8">
    <source>
        <dbReference type="Pfam" id="PF00127"/>
    </source>
</evidence>
<proteinExistence type="predicted"/>
<dbReference type="InterPro" id="IPR008972">
    <property type="entry name" value="Cupredoxin"/>
</dbReference>
<feature type="region of interest" description="Disordered" evidence="7">
    <location>
        <begin position="689"/>
        <end position="715"/>
    </location>
</feature>
<dbReference type="SUPFAM" id="SSF49503">
    <property type="entry name" value="Cupredoxins"/>
    <property type="match status" value="1"/>
</dbReference>
<dbReference type="PROSITE" id="PS51257">
    <property type="entry name" value="PROKAR_LIPOPROTEIN"/>
    <property type="match status" value="1"/>
</dbReference>
<keyword evidence="11" id="KW-1185">Reference proteome</keyword>
<dbReference type="GO" id="GO:0009055">
    <property type="term" value="F:electron transfer activity"/>
    <property type="evidence" value="ECO:0007669"/>
    <property type="project" value="InterPro"/>
</dbReference>
<keyword evidence="4" id="KW-0249">Electron transport</keyword>
<dbReference type="PANTHER" id="PTHR34192:SF10">
    <property type="entry name" value="PLASTOCYANIN MAJOR ISOFORM, CHLOROPLASTIC-RELATED"/>
    <property type="match status" value="1"/>
</dbReference>
<evidence type="ECO:0000256" key="7">
    <source>
        <dbReference type="SAM" id="MobiDB-lite"/>
    </source>
</evidence>
<sequence length="828" mass="85118">MEANRRQLLRTATAVAAGLGLAGCSGSTDDGASTDTATDAPTDTPASTEDDAEVEPSASVGAGAAVAAEWTVMSARLDDAYTLGLAGMTGEGEAVAGRTFERFEGANGEYGAHEYLEETSTTNYEGFESGLVDLRDGLSSGDKEAAEDGWRSAQQHLREAQIAVVGETGANALGVLRYGVAVNDVELLAAAGETEAAATVAGEIKSWFENAPEHGALESADSEAYESLEGAMEDARRAASAGNVATVRSASDAAISASVTGANAIASGDLAAAGHLAAYQAEGWDAAALASLGGPSTNLAHAAVLNSYRARVYDAHWLAARGATDTAQTMVDDVFEHFETDAHGYHEALEEADGEAYEGFERGLNSLSTAIGNGDSEGIDSAVATVDENLVTGIEALAGSTGATLLEAAFFRARVADAREIYRLGANNVASGVVGSVFERFEADEAGFHEAFEDTDAESYEAFESALSSLRTAMENTNDSGVETHATAVMDELLGYMTTAGSTAQVSAAESTYVAARGFDAAALAALDEQSRANTVVTDALTYFEGGAGGFHEALEDADGEVYESFEADLSAVGSAAGNDSDAYAAATTFYTRAVEAAYATVAAAGGSFGGAAGTMVDAVFTSFEANDGGIHETLEDADEGAYENFESGLDGLSTALAENGDVRGAASAYANTTLRAQFAVVGALDDAPVSADGGSTGEEKRYAGGPNVQQGTPSDADHVIDMNLVAFDPKEITVQKGDTIAWTHNKGEPHSVTAYEDSIPSDAEYWASGGFDSESAARAGWNGGDTIEGAIRSGESYVHTFETTGTHEYVCIPHEEMGMKGTVVVEE</sequence>